<dbReference type="InterPro" id="IPR018757">
    <property type="entry name" value="DUF2316"/>
</dbReference>
<dbReference type="Proteomes" id="UP001519654">
    <property type="component" value="Unassembled WGS sequence"/>
</dbReference>
<name>A0ABS5YMB2_9ACTN</name>
<organism evidence="1 2">
    <name type="scientific">Paractinoplanes bogorensis</name>
    <dbReference type="NCBI Taxonomy" id="1610840"/>
    <lineage>
        <taxon>Bacteria</taxon>
        <taxon>Bacillati</taxon>
        <taxon>Actinomycetota</taxon>
        <taxon>Actinomycetes</taxon>
        <taxon>Micromonosporales</taxon>
        <taxon>Micromonosporaceae</taxon>
        <taxon>Paractinoplanes</taxon>
    </lineage>
</organism>
<gene>
    <name evidence="1" type="ORF">KOI35_13290</name>
</gene>
<keyword evidence="2" id="KW-1185">Reference proteome</keyword>
<evidence type="ECO:0000313" key="1">
    <source>
        <dbReference type="EMBL" id="MBU2664471.1"/>
    </source>
</evidence>
<dbReference type="Pfam" id="PF10078">
    <property type="entry name" value="DUF2316"/>
    <property type="match status" value="1"/>
</dbReference>
<proteinExistence type="predicted"/>
<protein>
    <submittedName>
        <fullName evidence="1">DUF2316 family protein</fullName>
    </submittedName>
</protein>
<dbReference type="EMBL" id="JAHKKG010000004">
    <property type="protein sequence ID" value="MBU2664471.1"/>
    <property type="molecule type" value="Genomic_DNA"/>
</dbReference>
<accession>A0ABS5YMB2</accession>
<sequence length="93" mass="10357">MSLNEAERQRTKDELARNLELSGLSEVAAAAALGYAPDRLRDALSVDGADPVDVWEVRDFVERAVRESGREPVAFTVLTEDARVRAEGWFPLR</sequence>
<comment type="caution">
    <text evidence="1">The sequence shown here is derived from an EMBL/GenBank/DDBJ whole genome shotgun (WGS) entry which is preliminary data.</text>
</comment>
<dbReference type="RefSeq" id="WP_215787117.1">
    <property type="nucleotide sequence ID" value="NZ_JAHKKG010000004.1"/>
</dbReference>
<evidence type="ECO:0000313" key="2">
    <source>
        <dbReference type="Proteomes" id="UP001519654"/>
    </source>
</evidence>
<reference evidence="1 2" key="1">
    <citation type="submission" date="2021-06" db="EMBL/GenBank/DDBJ databases">
        <title>Actinoplanes lichenicola sp. nov., and Actinoplanes ovalisporus sp. nov., isolated from lichen in Thailand.</title>
        <authorList>
            <person name="Saeng-In P."/>
            <person name="Kanchanasin P."/>
            <person name="Yuki M."/>
            <person name="Kudo T."/>
            <person name="Ohkuma M."/>
            <person name="Phongsopitanun W."/>
            <person name="Tanasupawat S."/>
        </authorList>
    </citation>
    <scope>NUCLEOTIDE SEQUENCE [LARGE SCALE GENOMIC DNA]</scope>
    <source>
        <strain evidence="1 2">NBRC 110975</strain>
    </source>
</reference>